<proteinExistence type="predicted"/>
<feature type="region of interest" description="Disordered" evidence="1">
    <location>
        <begin position="49"/>
        <end position="68"/>
    </location>
</feature>
<accession>A0A9W6YCE8</accession>
<dbReference type="Proteomes" id="UP001165121">
    <property type="component" value="Unassembled WGS sequence"/>
</dbReference>
<dbReference type="EMBL" id="BSXT01005035">
    <property type="protein sequence ID" value="GMF59416.1"/>
    <property type="molecule type" value="Genomic_DNA"/>
</dbReference>
<dbReference type="AlphaFoldDB" id="A0A9W6YCE8"/>
<sequence length="109" mass="12122">MPVPVKRINKFDALQVVARRTQVLRRPPSALDILVAIVTCSLFAFVPKPHRKKSIPPPSEHHSDSRAEGSISIQYRALDVDRCCLSISDVRAEASCSDSAEQGGERRER</sequence>
<keyword evidence="3" id="KW-1185">Reference proteome</keyword>
<gene>
    <name evidence="2" type="ORF">Pfra01_002565200</name>
</gene>
<reference evidence="2" key="1">
    <citation type="submission" date="2023-04" db="EMBL/GenBank/DDBJ databases">
        <title>Phytophthora fragariaefolia NBRC 109709.</title>
        <authorList>
            <person name="Ichikawa N."/>
            <person name="Sato H."/>
            <person name="Tonouchi N."/>
        </authorList>
    </citation>
    <scope>NUCLEOTIDE SEQUENCE</scope>
    <source>
        <strain evidence="2">NBRC 109709</strain>
    </source>
</reference>
<organism evidence="2 3">
    <name type="scientific">Phytophthora fragariaefolia</name>
    <dbReference type="NCBI Taxonomy" id="1490495"/>
    <lineage>
        <taxon>Eukaryota</taxon>
        <taxon>Sar</taxon>
        <taxon>Stramenopiles</taxon>
        <taxon>Oomycota</taxon>
        <taxon>Peronosporomycetes</taxon>
        <taxon>Peronosporales</taxon>
        <taxon>Peronosporaceae</taxon>
        <taxon>Phytophthora</taxon>
    </lineage>
</organism>
<evidence type="ECO:0000313" key="3">
    <source>
        <dbReference type="Proteomes" id="UP001165121"/>
    </source>
</evidence>
<comment type="caution">
    <text evidence="2">The sequence shown here is derived from an EMBL/GenBank/DDBJ whole genome shotgun (WGS) entry which is preliminary data.</text>
</comment>
<protein>
    <submittedName>
        <fullName evidence="2">Unnamed protein product</fullName>
    </submittedName>
</protein>
<name>A0A9W6YCE8_9STRA</name>
<evidence type="ECO:0000256" key="1">
    <source>
        <dbReference type="SAM" id="MobiDB-lite"/>
    </source>
</evidence>
<evidence type="ECO:0000313" key="2">
    <source>
        <dbReference type="EMBL" id="GMF59416.1"/>
    </source>
</evidence>